<dbReference type="InterPro" id="IPR023780">
    <property type="entry name" value="Chromo_domain"/>
</dbReference>
<evidence type="ECO:0000313" key="5">
    <source>
        <dbReference type="Proteomes" id="UP001470230"/>
    </source>
</evidence>
<name>A0ABR2K0P9_9EUKA</name>
<evidence type="ECO:0000313" key="4">
    <source>
        <dbReference type="EMBL" id="KAK8884551.1"/>
    </source>
</evidence>
<gene>
    <name evidence="4" type="ORF">M9Y10_043665</name>
</gene>
<feature type="domain" description="Chromo" evidence="3">
    <location>
        <begin position="14"/>
        <end position="72"/>
    </location>
</feature>
<dbReference type="SUPFAM" id="SSF54160">
    <property type="entry name" value="Chromo domain-like"/>
    <property type="match status" value="1"/>
</dbReference>
<dbReference type="InterPro" id="IPR023779">
    <property type="entry name" value="Chromodomain_CS"/>
</dbReference>
<evidence type="ECO:0000259" key="3">
    <source>
        <dbReference type="PROSITE" id="PS50013"/>
    </source>
</evidence>
<comment type="subcellular location">
    <subcellularLocation>
        <location evidence="1">Nucleus</location>
    </subcellularLocation>
</comment>
<dbReference type="EMBL" id="JAPFFF010000008">
    <property type="protein sequence ID" value="KAK8884551.1"/>
    <property type="molecule type" value="Genomic_DNA"/>
</dbReference>
<dbReference type="PANTHER" id="PTHR22812">
    <property type="entry name" value="CHROMOBOX PROTEIN"/>
    <property type="match status" value="1"/>
</dbReference>
<dbReference type="Pfam" id="PF00385">
    <property type="entry name" value="Chromo"/>
    <property type="match status" value="1"/>
</dbReference>
<keyword evidence="2" id="KW-0539">Nucleus</keyword>
<evidence type="ECO:0000256" key="1">
    <source>
        <dbReference type="ARBA" id="ARBA00004123"/>
    </source>
</evidence>
<dbReference type="Gene3D" id="2.40.50.40">
    <property type="match status" value="1"/>
</dbReference>
<evidence type="ECO:0000256" key="2">
    <source>
        <dbReference type="ARBA" id="ARBA00023242"/>
    </source>
</evidence>
<comment type="caution">
    <text evidence="4">The sequence shown here is derived from an EMBL/GenBank/DDBJ whole genome shotgun (WGS) entry which is preliminary data.</text>
</comment>
<dbReference type="InterPro" id="IPR051219">
    <property type="entry name" value="Heterochromatin_chromo-domain"/>
</dbReference>
<keyword evidence="5" id="KW-1185">Reference proteome</keyword>
<organism evidence="4 5">
    <name type="scientific">Tritrichomonas musculus</name>
    <dbReference type="NCBI Taxonomy" id="1915356"/>
    <lineage>
        <taxon>Eukaryota</taxon>
        <taxon>Metamonada</taxon>
        <taxon>Parabasalia</taxon>
        <taxon>Tritrichomonadida</taxon>
        <taxon>Tritrichomonadidae</taxon>
        <taxon>Tritrichomonas</taxon>
    </lineage>
</organism>
<dbReference type="SMART" id="SM00298">
    <property type="entry name" value="CHROMO"/>
    <property type="match status" value="1"/>
</dbReference>
<sequence length="237" mass="28254">MEIESNEIIDEGEYIVERIINHKFINGKCYYLLKWKDFDERDNTWEEESSLDCPDLLEEYQDLNVERIEHDRIISQNLERKKKEKIKKEMELLKNLIDNNFSLYPKNKSADDLKNNENLHFHKEVEQRKNFLEDQKIGRKENIQKENININPEHSIEINLDLDSEKSTYPSLPKTPKLPNSELITIIGYKKDIDGRLLFSVVENDGKIKEFSKQELIEKDSSLYLKFLEESFILKSI</sequence>
<dbReference type="PROSITE" id="PS50013">
    <property type="entry name" value="CHROMO_2"/>
    <property type="match status" value="1"/>
</dbReference>
<dbReference type="InterPro" id="IPR000953">
    <property type="entry name" value="Chromo/chromo_shadow_dom"/>
</dbReference>
<accession>A0ABR2K0P9</accession>
<dbReference type="PROSITE" id="PS00598">
    <property type="entry name" value="CHROMO_1"/>
    <property type="match status" value="1"/>
</dbReference>
<proteinExistence type="predicted"/>
<dbReference type="Proteomes" id="UP001470230">
    <property type="component" value="Unassembled WGS sequence"/>
</dbReference>
<dbReference type="InterPro" id="IPR016197">
    <property type="entry name" value="Chromo-like_dom_sf"/>
</dbReference>
<reference evidence="4 5" key="1">
    <citation type="submission" date="2024-04" db="EMBL/GenBank/DDBJ databases">
        <title>Tritrichomonas musculus Genome.</title>
        <authorList>
            <person name="Alves-Ferreira E."/>
            <person name="Grigg M."/>
            <person name="Lorenzi H."/>
            <person name="Galac M."/>
        </authorList>
    </citation>
    <scope>NUCLEOTIDE SEQUENCE [LARGE SCALE GENOMIC DNA]</scope>
    <source>
        <strain evidence="4 5">EAF2021</strain>
    </source>
</reference>
<protein>
    <submittedName>
        <fullName evidence="4">Chromobox protein 1</fullName>
    </submittedName>
</protein>